<dbReference type="Proteomes" id="UP000236075">
    <property type="component" value="Unassembled WGS sequence"/>
</dbReference>
<reference evidence="1 2" key="1">
    <citation type="journal article" date="2017" name="BMC Genomics">
        <title>Genome sequencing of 39 Akkermansia muciniphila isolates reveals its population structure, genomic and functional diverisity, and global distribution in mammalian gut microbiotas.</title>
        <authorList>
            <person name="Guo X."/>
            <person name="Li S."/>
            <person name="Zhang J."/>
            <person name="Wu F."/>
            <person name="Li X."/>
            <person name="Wu D."/>
            <person name="Zhang M."/>
            <person name="Ou Z."/>
            <person name="Jie Z."/>
            <person name="Yan Q."/>
            <person name="Li P."/>
            <person name="Yi J."/>
            <person name="Peng Y."/>
        </authorList>
    </citation>
    <scope>NUCLEOTIDE SEQUENCE [LARGE SCALE GENOMIC DNA]</scope>
    <source>
        <strain evidence="1 2">GP28</strain>
    </source>
</reference>
<evidence type="ECO:0000313" key="1">
    <source>
        <dbReference type="EMBL" id="PND00387.1"/>
    </source>
</evidence>
<name>A0AAX0WIA0_9BACT</name>
<organism evidence="1 2">
    <name type="scientific">Akkermansia muciniphila</name>
    <dbReference type="NCBI Taxonomy" id="239935"/>
    <lineage>
        <taxon>Bacteria</taxon>
        <taxon>Pseudomonadati</taxon>
        <taxon>Verrucomicrobiota</taxon>
        <taxon>Verrucomicrobiia</taxon>
        <taxon>Verrucomicrobiales</taxon>
        <taxon>Akkermansiaceae</taxon>
        <taxon>Akkermansia</taxon>
    </lineage>
</organism>
<dbReference type="AlphaFoldDB" id="A0AAX0WIA0"/>
<comment type="caution">
    <text evidence="1">The sequence shown here is derived from an EMBL/GenBank/DDBJ whole genome shotgun (WGS) entry which is preliminary data.</text>
</comment>
<proteinExistence type="predicted"/>
<gene>
    <name evidence="1" type="ORF">CXT95_09170</name>
</gene>
<accession>A0AAX0WIA0</accession>
<sequence>MSGRGTGSGNNTETYSRKGTGNPCLPSFHFLEFAVSGFYSHGEQGNEDAFFSFSPCRACFPGIYSFHLTHG</sequence>
<dbReference type="EMBL" id="PJLB01000011">
    <property type="protein sequence ID" value="PND00387.1"/>
    <property type="molecule type" value="Genomic_DNA"/>
</dbReference>
<evidence type="ECO:0000313" key="2">
    <source>
        <dbReference type="Proteomes" id="UP000236075"/>
    </source>
</evidence>
<protein>
    <submittedName>
        <fullName evidence="1">Uncharacterized protein</fullName>
    </submittedName>
</protein>